<keyword evidence="2" id="KW-0813">Transport</keyword>
<gene>
    <name evidence="6" type="ORF">ABV408_08495</name>
</gene>
<proteinExistence type="predicted"/>
<dbReference type="GO" id="GO:0042597">
    <property type="term" value="C:periplasmic space"/>
    <property type="evidence" value="ECO:0007669"/>
    <property type="project" value="UniProtKB-SubCell"/>
</dbReference>
<evidence type="ECO:0000256" key="3">
    <source>
        <dbReference type="ARBA" id="ARBA00022729"/>
    </source>
</evidence>
<organism evidence="6">
    <name type="scientific">Salinicola endophyticus</name>
    <dbReference type="NCBI Taxonomy" id="1949083"/>
    <lineage>
        <taxon>Bacteria</taxon>
        <taxon>Pseudomonadati</taxon>
        <taxon>Pseudomonadota</taxon>
        <taxon>Gammaproteobacteria</taxon>
        <taxon>Oceanospirillales</taxon>
        <taxon>Halomonadaceae</taxon>
        <taxon>Salinicola</taxon>
    </lineage>
</organism>
<dbReference type="EMBL" id="CP159578">
    <property type="protein sequence ID" value="XCJ81203.1"/>
    <property type="molecule type" value="Genomic_DNA"/>
</dbReference>
<dbReference type="PANTHER" id="PTHR30222">
    <property type="entry name" value="SPERMIDINE/PUTRESCINE-BINDING PERIPLASMIC PROTEIN"/>
    <property type="match status" value="1"/>
</dbReference>
<keyword evidence="3 5" id="KW-0732">Signal</keyword>
<dbReference type="GO" id="GO:0015846">
    <property type="term" value="P:polyamine transport"/>
    <property type="evidence" value="ECO:0007669"/>
    <property type="project" value="InterPro"/>
</dbReference>
<dbReference type="InterPro" id="IPR001188">
    <property type="entry name" value="Sperm_putr-bd"/>
</dbReference>
<dbReference type="InterPro" id="IPR006059">
    <property type="entry name" value="SBP"/>
</dbReference>
<feature type="chain" id="PRO_5044496431" evidence="5">
    <location>
        <begin position="23"/>
        <end position="353"/>
    </location>
</feature>
<dbReference type="Gene3D" id="3.40.190.10">
    <property type="entry name" value="Periplasmic binding protein-like II"/>
    <property type="match status" value="2"/>
</dbReference>
<reference evidence="6" key="1">
    <citation type="submission" date="2024-06" db="EMBL/GenBank/DDBJ databases">
        <title>Complete genome of Salinicola endophyticus HNIBRBA4755.</title>
        <authorList>
            <person name="Shin S.Y."/>
            <person name="Kang H."/>
            <person name="Song J."/>
        </authorList>
    </citation>
    <scope>NUCLEOTIDE SEQUENCE</scope>
    <source>
        <strain evidence="6">HNIBRBA4755</strain>
    </source>
</reference>
<keyword evidence="4" id="KW-0574">Periplasm</keyword>
<evidence type="ECO:0000256" key="5">
    <source>
        <dbReference type="SAM" id="SignalP"/>
    </source>
</evidence>
<dbReference type="PRINTS" id="PR00909">
    <property type="entry name" value="SPERMDNBNDNG"/>
</dbReference>
<evidence type="ECO:0000256" key="4">
    <source>
        <dbReference type="ARBA" id="ARBA00022764"/>
    </source>
</evidence>
<feature type="signal peptide" evidence="5">
    <location>
        <begin position="1"/>
        <end position="22"/>
    </location>
</feature>
<comment type="subcellular location">
    <subcellularLocation>
        <location evidence="1">Periplasm</location>
    </subcellularLocation>
</comment>
<protein>
    <submittedName>
        <fullName evidence="6">Spermidine/putrescine ABC transporter substrate-binding protein</fullName>
    </submittedName>
</protein>
<evidence type="ECO:0000256" key="1">
    <source>
        <dbReference type="ARBA" id="ARBA00004418"/>
    </source>
</evidence>
<name>A0AB74UH70_9GAMM</name>
<accession>A0AB74UH70</accession>
<dbReference type="AlphaFoldDB" id="A0AB74UH70"/>
<dbReference type="Pfam" id="PF13416">
    <property type="entry name" value="SBP_bac_8"/>
    <property type="match status" value="1"/>
</dbReference>
<dbReference type="CDD" id="cd13590">
    <property type="entry name" value="PBP2_PotD_PotF_like"/>
    <property type="match status" value="1"/>
</dbReference>
<dbReference type="SUPFAM" id="SSF53850">
    <property type="entry name" value="Periplasmic binding protein-like II"/>
    <property type="match status" value="1"/>
</dbReference>
<evidence type="ECO:0000256" key="2">
    <source>
        <dbReference type="ARBA" id="ARBA00022448"/>
    </source>
</evidence>
<dbReference type="RefSeq" id="WP_353981968.1">
    <property type="nucleotide sequence ID" value="NZ_CP159578.1"/>
</dbReference>
<dbReference type="GO" id="GO:0019808">
    <property type="term" value="F:polyamine binding"/>
    <property type="evidence" value="ECO:0007669"/>
    <property type="project" value="InterPro"/>
</dbReference>
<sequence>MRTTAALCLSALCLSLSAAAQAQTPDKLYLFNWTEYADPGVIEEFEKQYGVEVVQSYFTSNAEMFSKLVAGGDAQFDVVVPTDYYVPRLVAAGLIQPLGDDIQGRDNLMPAFRHPSYDPQDAYSVPYLWGVTGIVYDTTVFPDPAHSWSLLLDPKVNPDQPFALLGGDPQVLFGMACVYQGHGFDCTQRDDWIAAAKLVSQTLHRPNFSGFADSTAAIDQIARGVTRAAVTYSGDLDYRKADAPETYGKLEFFIPEEGSQLGVDTLVIPKRAPHPQLAREFISFMLRPENAARSATYAYYRTPNQAALPLLSADLRQASQLSDAQRAKLTPAPQLEGDQLQLLQQLANEARNR</sequence>
<evidence type="ECO:0000313" key="6">
    <source>
        <dbReference type="EMBL" id="XCJ81203.1"/>
    </source>
</evidence>
<dbReference type="PANTHER" id="PTHR30222:SF17">
    <property type="entry name" value="SPERMIDINE_PUTRESCINE-BINDING PERIPLASMIC PROTEIN"/>
    <property type="match status" value="1"/>
</dbReference>